<evidence type="ECO:0000256" key="6">
    <source>
        <dbReference type="ARBA" id="ARBA00023157"/>
    </source>
</evidence>
<keyword evidence="10" id="KW-1185">Reference proteome</keyword>
<reference evidence="10" key="3">
    <citation type="journal article" date="2014" name="Nature">
        <title>Elephant shark genome provides unique insights into gnathostome evolution.</title>
        <authorList>
            <consortium name="International Elephant Shark Genome Sequencing Consortium"/>
            <person name="Venkatesh B."/>
            <person name="Lee A.P."/>
            <person name="Ravi V."/>
            <person name="Maurya A.K."/>
            <person name="Lian M.M."/>
            <person name="Swann J.B."/>
            <person name="Ohta Y."/>
            <person name="Flajnik M.F."/>
            <person name="Sutoh Y."/>
            <person name="Kasahara M."/>
            <person name="Hoon S."/>
            <person name="Gangu V."/>
            <person name="Roy S.W."/>
            <person name="Irimia M."/>
            <person name="Korzh V."/>
            <person name="Kondrychyn I."/>
            <person name="Lim Z.W."/>
            <person name="Tay B.H."/>
            <person name="Tohari S."/>
            <person name="Kong K.W."/>
            <person name="Ho S."/>
            <person name="Lorente-Galdos B."/>
            <person name="Quilez J."/>
            <person name="Marques-Bonet T."/>
            <person name="Raney B.J."/>
            <person name="Ingham P.W."/>
            <person name="Tay A."/>
            <person name="Hillier L.W."/>
            <person name="Minx P."/>
            <person name="Boehm T."/>
            <person name="Wilson R.K."/>
            <person name="Brenner S."/>
            <person name="Warren W.C."/>
        </authorList>
    </citation>
    <scope>NUCLEOTIDE SEQUENCE [LARGE SCALE GENOMIC DNA]</scope>
</reference>
<dbReference type="AlphaFoldDB" id="A0A4W3H046"/>
<evidence type="ECO:0000256" key="2">
    <source>
        <dbReference type="ARBA" id="ARBA00022475"/>
    </source>
</evidence>
<evidence type="ECO:0000256" key="1">
    <source>
        <dbReference type="ARBA" id="ARBA00004236"/>
    </source>
</evidence>
<dbReference type="SMART" id="SM00409">
    <property type="entry name" value="IG"/>
    <property type="match status" value="1"/>
</dbReference>
<keyword evidence="7" id="KW-0325">Glycoprotein</keyword>
<comment type="subcellular location">
    <subcellularLocation>
        <location evidence="1">Cell membrane</location>
    </subcellularLocation>
</comment>
<reference evidence="9" key="5">
    <citation type="submission" date="2025-09" db="UniProtKB">
        <authorList>
            <consortium name="Ensembl"/>
        </authorList>
    </citation>
    <scope>IDENTIFICATION</scope>
</reference>
<reference evidence="10" key="2">
    <citation type="journal article" date="2007" name="PLoS Biol.">
        <title>Survey sequencing and comparative analysis of the elephant shark (Callorhinchus milii) genome.</title>
        <authorList>
            <person name="Venkatesh B."/>
            <person name="Kirkness E.F."/>
            <person name="Loh Y.H."/>
            <person name="Halpern A.L."/>
            <person name="Lee A.P."/>
            <person name="Johnson J."/>
            <person name="Dandona N."/>
            <person name="Viswanathan L.D."/>
            <person name="Tay A."/>
            <person name="Venter J.C."/>
            <person name="Strausberg R.L."/>
            <person name="Brenner S."/>
        </authorList>
    </citation>
    <scope>NUCLEOTIDE SEQUENCE [LARGE SCALE GENOMIC DNA]</scope>
</reference>
<protein>
    <recommendedName>
        <fullName evidence="8">Ig-like domain-containing protein</fullName>
    </recommendedName>
</protein>
<name>A0A4W3H046_CALMI</name>
<dbReference type="InterPro" id="IPR003599">
    <property type="entry name" value="Ig_sub"/>
</dbReference>
<feature type="domain" description="Ig-like" evidence="8">
    <location>
        <begin position="24"/>
        <end position="107"/>
    </location>
</feature>
<dbReference type="GO" id="GO:0002376">
    <property type="term" value="P:immune system process"/>
    <property type="evidence" value="ECO:0007669"/>
    <property type="project" value="UniProtKB-KW"/>
</dbReference>
<evidence type="ECO:0000259" key="8">
    <source>
        <dbReference type="PROSITE" id="PS50835"/>
    </source>
</evidence>
<evidence type="ECO:0000256" key="7">
    <source>
        <dbReference type="ARBA" id="ARBA00023180"/>
    </source>
</evidence>
<dbReference type="InterPro" id="IPR007110">
    <property type="entry name" value="Ig-like_dom"/>
</dbReference>
<accession>A0A4W3H046</accession>
<evidence type="ECO:0000313" key="10">
    <source>
        <dbReference type="Proteomes" id="UP000314986"/>
    </source>
</evidence>
<dbReference type="Proteomes" id="UP000314986">
    <property type="component" value="Unassembled WGS sequence"/>
</dbReference>
<keyword evidence="5" id="KW-0472">Membrane</keyword>
<dbReference type="SUPFAM" id="SSF48726">
    <property type="entry name" value="Immunoglobulin"/>
    <property type="match status" value="1"/>
</dbReference>
<keyword evidence="3" id="KW-0732">Signal</keyword>
<dbReference type="Ensembl" id="ENSCMIT00000008935.1">
    <property type="protein sequence ID" value="ENSCMIP00000008690.1"/>
    <property type="gene ID" value="ENSCMIG00000004661.1"/>
</dbReference>
<dbReference type="GO" id="GO:0009617">
    <property type="term" value="P:response to bacterium"/>
    <property type="evidence" value="ECO:0007669"/>
    <property type="project" value="TreeGrafter"/>
</dbReference>
<dbReference type="InterPro" id="IPR036179">
    <property type="entry name" value="Ig-like_dom_sf"/>
</dbReference>
<evidence type="ECO:0000313" key="9">
    <source>
        <dbReference type="Ensembl" id="ENSCMIP00000008690.1"/>
    </source>
</evidence>
<dbReference type="InterPro" id="IPR013783">
    <property type="entry name" value="Ig-like_fold"/>
</dbReference>
<dbReference type="Pfam" id="PF07686">
    <property type="entry name" value="V-set"/>
    <property type="match status" value="1"/>
</dbReference>
<organism evidence="9 10">
    <name type="scientific">Callorhinchus milii</name>
    <name type="common">Ghost shark</name>
    <dbReference type="NCBI Taxonomy" id="7868"/>
    <lineage>
        <taxon>Eukaryota</taxon>
        <taxon>Metazoa</taxon>
        <taxon>Chordata</taxon>
        <taxon>Craniata</taxon>
        <taxon>Vertebrata</taxon>
        <taxon>Chondrichthyes</taxon>
        <taxon>Holocephali</taxon>
        <taxon>Chimaeriformes</taxon>
        <taxon>Callorhinchidae</taxon>
        <taxon>Callorhinchus</taxon>
    </lineage>
</organism>
<reference evidence="9" key="4">
    <citation type="submission" date="2025-08" db="UniProtKB">
        <authorList>
            <consortium name="Ensembl"/>
        </authorList>
    </citation>
    <scope>IDENTIFICATION</scope>
</reference>
<dbReference type="GO" id="GO:0005886">
    <property type="term" value="C:plasma membrane"/>
    <property type="evidence" value="ECO:0007669"/>
    <property type="project" value="UniProtKB-SubCell"/>
</dbReference>
<dbReference type="InterPro" id="IPR013106">
    <property type="entry name" value="Ig_V-set"/>
</dbReference>
<dbReference type="Gene3D" id="2.60.40.10">
    <property type="entry name" value="Immunoglobulins"/>
    <property type="match status" value="1"/>
</dbReference>
<evidence type="ECO:0000256" key="4">
    <source>
        <dbReference type="ARBA" id="ARBA00022859"/>
    </source>
</evidence>
<dbReference type="CDD" id="cd00099">
    <property type="entry name" value="IgV"/>
    <property type="match status" value="1"/>
</dbReference>
<dbReference type="InterPro" id="IPR003598">
    <property type="entry name" value="Ig_sub2"/>
</dbReference>
<dbReference type="SMART" id="SM00408">
    <property type="entry name" value="IGc2"/>
    <property type="match status" value="1"/>
</dbReference>
<keyword evidence="6" id="KW-1015">Disulfide bond</keyword>
<keyword evidence="2" id="KW-1003">Cell membrane</keyword>
<dbReference type="InterPro" id="IPR052051">
    <property type="entry name" value="TCR_complex_component"/>
</dbReference>
<evidence type="ECO:0000256" key="3">
    <source>
        <dbReference type="ARBA" id="ARBA00022729"/>
    </source>
</evidence>
<dbReference type="PROSITE" id="PS50835">
    <property type="entry name" value="IG_LIKE"/>
    <property type="match status" value="1"/>
</dbReference>
<sequence>HSMQLVLSQRALEQTPALQTLTVGQVAEINCHKGTKTPSSAIRWYRQRDNEKLERIFTVKRPSPNAKYRENITDDEYRQVLVIKNVQRNDSGTYYCSGQNDSDRSLVFGNGSKIVIVRGLTSQTKRPGTRLLVDWRIALPGATISSKIKRILNWSLNPRLRAIGLPRVSHTMHSRYALRYVS</sequence>
<evidence type="ECO:0000256" key="5">
    <source>
        <dbReference type="ARBA" id="ARBA00023136"/>
    </source>
</evidence>
<keyword evidence="4" id="KW-0391">Immunity</keyword>
<reference evidence="10" key="1">
    <citation type="journal article" date="2006" name="Science">
        <title>Ancient noncoding elements conserved in the human genome.</title>
        <authorList>
            <person name="Venkatesh B."/>
            <person name="Kirkness E.F."/>
            <person name="Loh Y.H."/>
            <person name="Halpern A.L."/>
            <person name="Lee A.P."/>
            <person name="Johnson J."/>
            <person name="Dandona N."/>
            <person name="Viswanathan L.D."/>
            <person name="Tay A."/>
            <person name="Venter J.C."/>
            <person name="Strausberg R.L."/>
            <person name="Brenner S."/>
        </authorList>
    </citation>
    <scope>NUCLEOTIDE SEQUENCE [LARGE SCALE GENOMIC DNA]</scope>
</reference>
<dbReference type="PANTHER" id="PTHR19433">
    <property type="entry name" value="T-CELL RECEPTOR ALPHA CHAIN V REGION-RELATED"/>
    <property type="match status" value="1"/>
</dbReference>
<proteinExistence type="predicted"/>